<dbReference type="Pfam" id="PF08543">
    <property type="entry name" value="Phos_pyr_kin"/>
    <property type="match status" value="1"/>
</dbReference>
<dbReference type="PRINTS" id="PR00339">
    <property type="entry name" value="PCNACYCLIN"/>
</dbReference>
<dbReference type="InterPro" id="IPR029056">
    <property type="entry name" value="Ribokinase-like"/>
</dbReference>
<keyword evidence="5" id="KW-0418">Kinase</keyword>
<evidence type="ECO:0000256" key="9">
    <source>
        <dbReference type="RuleBase" id="RU003671"/>
    </source>
</evidence>
<name>A0ABR2XIV7_9PEZI</name>
<feature type="domain" description="Proliferating cell nuclear antigen PCNA C-terminal" evidence="11">
    <location>
        <begin position="127"/>
        <end position="254"/>
    </location>
</feature>
<dbReference type="NCBIfam" id="TIGR00590">
    <property type="entry name" value="pcna"/>
    <property type="match status" value="1"/>
</dbReference>
<organism evidence="13 14">
    <name type="scientific">Seiridium cardinale</name>
    <dbReference type="NCBI Taxonomy" id="138064"/>
    <lineage>
        <taxon>Eukaryota</taxon>
        <taxon>Fungi</taxon>
        <taxon>Dikarya</taxon>
        <taxon>Ascomycota</taxon>
        <taxon>Pezizomycotina</taxon>
        <taxon>Sordariomycetes</taxon>
        <taxon>Xylariomycetidae</taxon>
        <taxon>Amphisphaeriales</taxon>
        <taxon>Sporocadaceae</taxon>
        <taxon>Seiridium</taxon>
    </lineage>
</organism>
<dbReference type="CDD" id="cd00577">
    <property type="entry name" value="PCNA"/>
    <property type="match status" value="1"/>
</dbReference>
<evidence type="ECO:0000256" key="5">
    <source>
        <dbReference type="ARBA" id="ARBA00022777"/>
    </source>
</evidence>
<keyword evidence="4" id="KW-0547">Nucleotide-binding</keyword>
<reference evidence="13 14" key="1">
    <citation type="submission" date="2024-02" db="EMBL/GenBank/DDBJ databases">
        <title>First draft genome assembly of two strains of Seiridium cardinale.</title>
        <authorList>
            <person name="Emiliani G."/>
            <person name="Scali E."/>
        </authorList>
    </citation>
    <scope>NUCLEOTIDE SEQUENCE [LARGE SCALE GENOMIC DNA]</scope>
    <source>
        <strain evidence="13 14">BM-138-000479</strain>
    </source>
</reference>
<dbReference type="CDD" id="cd01173">
    <property type="entry name" value="pyridoxal_pyridoxamine_kinase"/>
    <property type="match status" value="1"/>
</dbReference>
<evidence type="ECO:0000256" key="1">
    <source>
        <dbReference type="ARBA" id="ARBA00008805"/>
    </source>
</evidence>
<keyword evidence="3" id="KW-0808">Transferase</keyword>
<dbReference type="InterPro" id="IPR000730">
    <property type="entry name" value="Pr_cel_nuc_antig"/>
</dbReference>
<keyword evidence="7 9" id="KW-0238">DNA-binding</keyword>
<dbReference type="InterPro" id="IPR013749">
    <property type="entry name" value="PM/HMP-P_kinase-1"/>
</dbReference>
<dbReference type="InterPro" id="IPR022649">
    <property type="entry name" value="Pr_cel_nuc_antig_C"/>
</dbReference>
<feature type="domain" description="Proliferating cell nuclear antigen PCNA N-terminal" evidence="10">
    <location>
        <begin position="1"/>
        <end position="123"/>
    </location>
</feature>
<dbReference type="InterPro" id="IPR022648">
    <property type="entry name" value="Pr_cel_nuc_antig_N"/>
</dbReference>
<evidence type="ECO:0000259" key="10">
    <source>
        <dbReference type="Pfam" id="PF00705"/>
    </source>
</evidence>
<dbReference type="InterPro" id="IPR046938">
    <property type="entry name" value="DNA_clamp_sf"/>
</dbReference>
<dbReference type="PANTHER" id="PTHR11352">
    <property type="entry name" value="PROLIFERATING CELL NUCLEAR ANTIGEN"/>
    <property type="match status" value="1"/>
</dbReference>
<keyword evidence="8" id="KW-0539">Nucleus</keyword>
<gene>
    <name evidence="13" type="ORF">SCAR479_09637</name>
</gene>
<evidence type="ECO:0000256" key="2">
    <source>
        <dbReference type="ARBA" id="ARBA00010462"/>
    </source>
</evidence>
<dbReference type="Pfam" id="PF02747">
    <property type="entry name" value="PCNA_C"/>
    <property type="match status" value="1"/>
</dbReference>
<dbReference type="EMBL" id="JARVKM010000048">
    <property type="protein sequence ID" value="KAK9773691.1"/>
    <property type="molecule type" value="Genomic_DNA"/>
</dbReference>
<comment type="subcellular location">
    <subcellularLocation>
        <location evidence="8">Nucleus</location>
    </subcellularLocation>
</comment>
<evidence type="ECO:0000313" key="14">
    <source>
        <dbReference type="Proteomes" id="UP001465668"/>
    </source>
</evidence>
<evidence type="ECO:0000259" key="12">
    <source>
        <dbReference type="Pfam" id="PF08543"/>
    </source>
</evidence>
<dbReference type="HAMAP" id="MF_00317">
    <property type="entry name" value="DNApol_clamp_arch"/>
    <property type="match status" value="1"/>
</dbReference>
<evidence type="ECO:0000259" key="11">
    <source>
        <dbReference type="Pfam" id="PF02747"/>
    </source>
</evidence>
<dbReference type="PANTHER" id="PTHR11352:SF0">
    <property type="entry name" value="PROLIFERATING CELL NUCLEAR ANTIGEN"/>
    <property type="match status" value="1"/>
</dbReference>
<sequence length="584" mass="64234">MLEARLEKANDLKKVVDAIKDLVQDCNFDCNDSGLALQAMDNSHVALVSMMYKAESFSPYRCDRNIALGVNLVSLTKVLRAAQNDDVLTLKAEDAPDSLNLVFESSNNDRISEYDLKLMDIDQEHLGIPETEYAATITMPSAEFKRICTDLMAMSESVNIEASKDGVKFSANGDIGNGSVTLRSTQDVEKEDLNVDIELTEPVSLTFSLKYLVNFCKAQPLSTRVKVCLSNEVPLLVEYGLAGTSYLRFYLAPKRGAGGVVSTPGAGEDPDEKFRVTVVSGQWKGTRVSAQEITDLWEGLKQSYLDRFDMMLSGYVPGAAAVEAVGNIAKELKDKSKAKPGSFFWVLDPVMGDNGKLYVADDVVPAYRGLVHHADLILPNQFEAEQLSEVKITDSASLRQAIEVLHAKFNIPHIVITSVSLPLSGSQTPSNTRTMSVVGSTKTSTGSPRLFKILFPVFDCYFSGTGDMFAALMVSRMREAVYNAGNDLRQTESWLSGDEVQPLDLPLAKAAEKVLASMHAVLSRTCESMEAEMRNEVAALEKGLSEEEEKRRLHLLRSRAAELRLVRNLSCLRSPDVGHRAEEF</sequence>
<dbReference type="SUPFAM" id="SSF53613">
    <property type="entry name" value="Ribokinase-like"/>
    <property type="match status" value="1"/>
</dbReference>
<accession>A0ABR2XIV7</accession>
<proteinExistence type="inferred from homology"/>
<keyword evidence="9" id="KW-0235">DNA replication</keyword>
<dbReference type="Gene3D" id="3.70.10.10">
    <property type="match status" value="1"/>
</dbReference>
<dbReference type="Gene3D" id="3.40.1190.20">
    <property type="match status" value="1"/>
</dbReference>
<evidence type="ECO:0000256" key="4">
    <source>
        <dbReference type="ARBA" id="ARBA00022741"/>
    </source>
</evidence>
<comment type="similarity">
    <text evidence="1">Belongs to the pyridoxine kinase family.</text>
</comment>
<protein>
    <recommendedName>
        <fullName evidence="8">DNA sliding clamp PCNA</fullName>
    </recommendedName>
</protein>
<comment type="caution">
    <text evidence="13">The sequence shown here is derived from an EMBL/GenBank/DDBJ whole genome shotgun (WGS) entry which is preliminary data.</text>
</comment>
<dbReference type="PROSITE" id="PS00293">
    <property type="entry name" value="PCNA_2"/>
    <property type="match status" value="1"/>
</dbReference>
<dbReference type="Pfam" id="PF00705">
    <property type="entry name" value="PCNA_N"/>
    <property type="match status" value="1"/>
</dbReference>
<dbReference type="SUPFAM" id="SSF55979">
    <property type="entry name" value="DNA clamp"/>
    <property type="match status" value="2"/>
</dbReference>
<dbReference type="InterPro" id="IPR004625">
    <property type="entry name" value="PyrdxlKinase"/>
</dbReference>
<dbReference type="Proteomes" id="UP001465668">
    <property type="component" value="Unassembled WGS sequence"/>
</dbReference>
<evidence type="ECO:0000256" key="3">
    <source>
        <dbReference type="ARBA" id="ARBA00022679"/>
    </source>
</evidence>
<evidence type="ECO:0000256" key="7">
    <source>
        <dbReference type="ARBA" id="ARBA00023125"/>
    </source>
</evidence>
<evidence type="ECO:0000256" key="8">
    <source>
        <dbReference type="RuleBase" id="RU000641"/>
    </source>
</evidence>
<evidence type="ECO:0000313" key="13">
    <source>
        <dbReference type="EMBL" id="KAK9773691.1"/>
    </source>
</evidence>
<comment type="similarity">
    <text evidence="2 9">Belongs to the PCNA family.</text>
</comment>
<dbReference type="InterPro" id="IPR022659">
    <property type="entry name" value="Pr_cel_nuc_antig_CS"/>
</dbReference>
<keyword evidence="6" id="KW-0067">ATP-binding</keyword>
<keyword evidence="14" id="KW-1185">Reference proteome</keyword>
<evidence type="ECO:0000256" key="6">
    <source>
        <dbReference type="ARBA" id="ARBA00022840"/>
    </source>
</evidence>
<feature type="domain" description="Pyridoxamine kinase/Phosphomethylpyrimidine kinase" evidence="12">
    <location>
        <begin position="328"/>
        <end position="423"/>
    </location>
</feature>
<comment type="function">
    <text evidence="8">This protein is an auxiliary protein of DNA polymerase delta and is involved in the control of eukaryotic DNA replication by increasing the polymerase's processivity during elongation of the leading strand.</text>
</comment>